<reference evidence="1" key="1">
    <citation type="journal article" date="2023" name="Plant J.">
        <title>Genome sequences and population genomics provide insights into the demographic history, inbreeding, and mutation load of two 'living fossil' tree species of Dipteronia.</title>
        <authorList>
            <person name="Feng Y."/>
            <person name="Comes H.P."/>
            <person name="Chen J."/>
            <person name="Zhu S."/>
            <person name="Lu R."/>
            <person name="Zhang X."/>
            <person name="Li P."/>
            <person name="Qiu J."/>
            <person name="Olsen K.M."/>
            <person name="Qiu Y."/>
        </authorList>
    </citation>
    <scope>NUCLEOTIDE SEQUENCE</scope>
    <source>
        <strain evidence="1">KIB01</strain>
    </source>
</reference>
<comment type="caution">
    <text evidence="1">The sequence shown here is derived from an EMBL/GenBank/DDBJ whole genome shotgun (WGS) entry which is preliminary data.</text>
</comment>
<dbReference type="Proteomes" id="UP001280121">
    <property type="component" value="Unassembled WGS sequence"/>
</dbReference>
<proteinExistence type="predicted"/>
<dbReference type="AlphaFoldDB" id="A0AAD9XUE3"/>
<accession>A0AAD9XUE3</accession>
<dbReference type="EMBL" id="JANJYI010000001">
    <property type="protein sequence ID" value="KAK2665372.1"/>
    <property type="molecule type" value="Genomic_DNA"/>
</dbReference>
<sequence length="51" mass="5535">MFFPSFDPIADRPLPKEASCHRKLLSSVAVAESSSLSPGRRPRSCLQFSGA</sequence>
<evidence type="ECO:0000313" key="2">
    <source>
        <dbReference type="Proteomes" id="UP001280121"/>
    </source>
</evidence>
<gene>
    <name evidence="1" type="ORF">Ddye_003946</name>
</gene>
<keyword evidence="2" id="KW-1185">Reference proteome</keyword>
<name>A0AAD9XUE3_9ROSI</name>
<evidence type="ECO:0000313" key="1">
    <source>
        <dbReference type="EMBL" id="KAK2665372.1"/>
    </source>
</evidence>
<protein>
    <submittedName>
        <fullName evidence="1">Uncharacterized protein</fullName>
    </submittedName>
</protein>
<organism evidence="1 2">
    <name type="scientific">Dipteronia dyeriana</name>
    <dbReference type="NCBI Taxonomy" id="168575"/>
    <lineage>
        <taxon>Eukaryota</taxon>
        <taxon>Viridiplantae</taxon>
        <taxon>Streptophyta</taxon>
        <taxon>Embryophyta</taxon>
        <taxon>Tracheophyta</taxon>
        <taxon>Spermatophyta</taxon>
        <taxon>Magnoliopsida</taxon>
        <taxon>eudicotyledons</taxon>
        <taxon>Gunneridae</taxon>
        <taxon>Pentapetalae</taxon>
        <taxon>rosids</taxon>
        <taxon>malvids</taxon>
        <taxon>Sapindales</taxon>
        <taxon>Sapindaceae</taxon>
        <taxon>Hippocastanoideae</taxon>
        <taxon>Acereae</taxon>
        <taxon>Dipteronia</taxon>
    </lineage>
</organism>